<evidence type="ECO:0000256" key="2">
    <source>
        <dbReference type="ARBA" id="ARBA00022692"/>
    </source>
</evidence>
<keyword evidence="3" id="KW-0677">Repeat</keyword>
<keyword evidence="2 8" id="KW-0812">Transmembrane</keyword>
<evidence type="ECO:0000256" key="5">
    <source>
        <dbReference type="ARBA" id="ARBA00023043"/>
    </source>
</evidence>
<dbReference type="PROSITE" id="PS50088">
    <property type="entry name" value="ANK_REPEAT"/>
    <property type="match status" value="2"/>
</dbReference>
<reference evidence="10 11" key="1">
    <citation type="journal article" date="2024" name="G3 (Bethesda)">
        <title>Genome assembly of Hibiscus sabdariffa L. provides insights into metabolisms of medicinal natural products.</title>
        <authorList>
            <person name="Kim T."/>
        </authorList>
    </citation>
    <scope>NUCLEOTIDE SEQUENCE [LARGE SCALE GENOMIC DNA]</scope>
    <source>
        <strain evidence="10">TK-2024</strain>
        <tissue evidence="10">Old leaves</tissue>
    </source>
</reference>
<protein>
    <recommendedName>
        <fullName evidence="9">PGG domain-containing protein</fullName>
    </recommendedName>
</protein>
<dbReference type="PANTHER" id="PTHR24186:SF37">
    <property type="entry name" value="PGG DOMAIN-CONTAINING PROTEIN"/>
    <property type="match status" value="1"/>
</dbReference>
<feature type="transmembrane region" description="Helical" evidence="8">
    <location>
        <begin position="352"/>
        <end position="375"/>
    </location>
</feature>
<dbReference type="Gene3D" id="1.25.40.20">
    <property type="entry name" value="Ankyrin repeat-containing domain"/>
    <property type="match status" value="1"/>
</dbReference>
<dbReference type="PANTHER" id="PTHR24186">
    <property type="entry name" value="PROTEIN PHOSPHATASE 1 REGULATORY SUBUNIT"/>
    <property type="match status" value="1"/>
</dbReference>
<dbReference type="InterPro" id="IPR036770">
    <property type="entry name" value="Ankyrin_rpt-contain_sf"/>
</dbReference>
<evidence type="ECO:0000256" key="6">
    <source>
        <dbReference type="ARBA" id="ARBA00023136"/>
    </source>
</evidence>
<dbReference type="SMART" id="SM00248">
    <property type="entry name" value="ANK"/>
    <property type="match status" value="5"/>
</dbReference>
<feature type="transmembrane region" description="Helical" evidence="8">
    <location>
        <begin position="295"/>
        <end position="313"/>
    </location>
</feature>
<dbReference type="SUPFAM" id="SSF48403">
    <property type="entry name" value="Ankyrin repeat"/>
    <property type="match status" value="1"/>
</dbReference>
<evidence type="ECO:0000256" key="7">
    <source>
        <dbReference type="PROSITE-ProRule" id="PRU00023"/>
    </source>
</evidence>
<feature type="repeat" description="ANK" evidence="7">
    <location>
        <begin position="138"/>
        <end position="170"/>
    </location>
</feature>
<evidence type="ECO:0000256" key="3">
    <source>
        <dbReference type="ARBA" id="ARBA00022737"/>
    </source>
</evidence>
<comment type="subcellular location">
    <subcellularLocation>
        <location evidence="1">Membrane</location>
        <topology evidence="1">Multi-pass membrane protein</topology>
    </subcellularLocation>
</comment>
<keyword evidence="5 7" id="KW-0040">ANK repeat</keyword>
<dbReference type="Pfam" id="PF13962">
    <property type="entry name" value="PGG"/>
    <property type="match status" value="1"/>
</dbReference>
<evidence type="ECO:0000313" key="11">
    <source>
        <dbReference type="Proteomes" id="UP001396334"/>
    </source>
</evidence>
<feature type="domain" description="PGG" evidence="9">
    <location>
        <begin position="288"/>
        <end position="409"/>
    </location>
</feature>
<accession>A0ABR2SWN6</accession>
<evidence type="ECO:0000256" key="4">
    <source>
        <dbReference type="ARBA" id="ARBA00022989"/>
    </source>
</evidence>
<dbReference type="Pfam" id="PF12796">
    <property type="entry name" value="Ank_2"/>
    <property type="match status" value="2"/>
</dbReference>
<feature type="repeat" description="ANK" evidence="7">
    <location>
        <begin position="104"/>
        <end position="125"/>
    </location>
</feature>
<keyword evidence="6 8" id="KW-0472">Membrane</keyword>
<name>A0ABR2SWN6_9ROSI</name>
<sequence>MEGKLYDAAVQGNKILLLDLLKEDALLLDRFITGRYPETPLHVASMLGHLEFVDEVLARKPELAKELDSHKSSPLHLASAKGYLQVAKSLLHVNPDMCLVCDIDGRNPLHIAAMKGHLGLLKELVHTRPWAARALMDHGETILHACLRCNQLEVLKLLVGRDSDPEFVNYKNQDGNTILHLAIAAKQTEAINFLISSTPIDVNCVNEDGYTALDLLSQNQRDATDKRIVDSLGRMGVTHARDNPLSNSQLKAMRTKILLSPWDQSNVISKPKKRKHGKRLIISNKNGDWLERKRNTLMLVASLLAAMAFQAGVNPPSGVWQDNGSSGFSSTESNGKNHTAGFSVLADNYPDVYTVFLISNTTSFLASLSIILLLISGLPLRRRFFIWVLMVIMWVAITAMVSAYLACIIALTPDQSNSSLISILVIATRIWVCLMLILLLGVGHTIRLIIRLVKCLHKLVVRLVKPKSPRPRV</sequence>
<evidence type="ECO:0000313" key="10">
    <source>
        <dbReference type="EMBL" id="KAK9029670.1"/>
    </source>
</evidence>
<evidence type="ECO:0000259" key="9">
    <source>
        <dbReference type="Pfam" id="PF13962"/>
    </source>
</evidence>
<evidence type="ECO:0000256" key="1">
    <source>
        <dbReference type="ARBA" id="ARBA00004141"/>
    </source>
</evidence>
<gene>
    <name evidence="10" type="ORF">V6N11_026777</name>
</gene>
<keyword evidence="4 8" id="KW-1133">Transmembrane helix</keyword>
<dbReference type="InterPro" id="IPR026961">
    <property type="entry name" value="PGG_dom"/>
</dbReference>
<dbReference type="EMBL" id="JBBPBN010000011">
    <property type="protein sequence ID" value="KAK9029670.1"/>
    <property type="molecule type" value="Genomic_DNA"/>
</dbReference>
<organism evidence="10 11">
    <name type="scientific">Hibiscus sabdariffa</name>
    <name type="common">roselle</name>
    <dbReference type="NCBI Taxonomy" id="183260"/>
    <lineage>
        <taxon>Eukaryota</taxon>
        <taxon>Viridiplantae</taxon>
        <taxon>Streptophyta</taxon>
        <taxon>Embryophyta</taxon>
        <taxon>Tracheophyta</taxon>
        <taxon>Spermatophyta</taxon>
        <taxon>Magnoliopsida</taxon>
        <taxon>eudicotyledons</taxon>
        <taxon>Gunneridae</taxon>
        <taxon>Pentapetalae</taxon>
        <taxon>rosids</taxon>
        <taxon>malvids</taxon>
        <taxon>Malvales</taxon>
        <taxon>Malvaceae</taxon>
        <taxon>Malvoideae</taxon>
        <taxon>Hibiscus</taxon>
    </lineage>
</organism>
<dbReference type="Pfam" id="PF13857">
    <property type="entry name" value="Ank_5"/>
    <property type="match status" value="1"/>
</dbReference>
<dbReference type="InterPro" id="IPR002110">
    <property type="entry name" value="Ankyrin_rpt"/>
</dbReference>
<evidence type="ECO:0000256" key="8">
    <source>
        <dbReference type="SAM" id="Phobius"/>
    </source>
</evidence>
<dbReference type="PROSITE" id="PS50297">
    <property type="entry name" value="ANK_REP_REGION"/>
    <property type="match status" value="1"/>
</dbReference>
<keyword evidence="11" id="KW-1185">Reference proteome</keyword>
<feature type="transmembrane region" description="Helical" evidence="8">
    <location>
        <begin position="384"/>
        <end position="412"/>
    </location>
</feature>
<comment type="caution">
    <text evidence="10">The sequence shown here is derived from an EMBL/GenBank/DDBJ whole genome shotgun (WGS) entry which is preliminary data.</text>
</comment>
<feature type="transmembrane region" description="Helical" evidence="8">
    <location>
        <begin position="418"/>
        <end position="442"/>
    </location>
</feature>
<dbReference type="Proteomes" id="UP001396334">
    <property type="component" value="Unassembled WGS sequence"/>
</dbReference>
<proteinExistence type="predicted"/>